<protein>
    <submittedName>
        <fullName evidence="1">Uncharacterized protein</fullName>
    </submittedName>
</protein>
<gene>
    <name evidence="1" type="ORF">BHF72_0058</name>
</gene>
<dbReference type="AlphaFoldDB" id="A0A1E5UD59"/>
<sequence>MLITNVLLRQNYFHKSGAKIQTFYKIAMAFSANFQRIIPPKIYLIKVLFNALSISF</sequence>
<comment type="caution">
    <text evidence="1">The sequence shown here is derived from an EMBL/GenBank/DDBJ whole genome shotgun (WGS) entry which is preliminary data.</text>
</comment>
<accession>A0A1E5UD59</accession>
<keyword evidence="2" id="KW-1185">Reference proteome</keyword>
<organism evidence="1 2">
    <name type="scientific">Cloacibacterium normanense</name>
    <dbReference type="NCBI Taxonomy" id="237258"/>
    <lineage>
        <taxon>Bacteria</taxon>
        <taxon>Pseudomonadati</taxon>
        <taxon>Bacteroidota</taxon>
        <taxon>Flavobacteriia</taxon>
        <taxon>Flavobacteriales</taxon>
        <taxon>Weeksellaceae</taxon>
    </lineage>
</organism>
<evidence type="ECO:0000313" key="1">
    <source>
        <dbReference type="EMBL" id="OEL10863.1"/>
    </source>
</evidence>
<proteinExistence type="predicted"/>
<name>A0A1E5UD59_9FLAO</name>
<reference evidence="1 2" key="1">
    <citation type="submission" date="2016-09" db="EMBL/GenBank/DDBJ databases">
        <authorList>
            <person name="Capua I."/>
            <person name="De Benedictis P."/>
            <person name="Joannis T."/>
            <person name="Lombin L.H."/>
            <person name="Cattoli G."/>
        </authorList>
    </citation>
    <scope>NUCLEOTIDE SEQUENCE [LARGE SCALE GENOMIC DNA]</scope>
    <source>
        <strain evidence="1 2">NRS-1</strain>
    </source>
</reference>
<dbReference type="EMBL" id="MKGI01000071">
    <property type="protein sequence ID" value="OEL10863.1"/>
    <property type="molecule type" value="Genomic_DNA"/>
</dbReference>
<evidence type="ECO:0000313" key="2">
    <source>
        <dbReference type="Proteomes" id="UP000095601"/>
    </source>
</evidence>
<dbReference type="Proteomes" id="UP000095601">
    <property type="component" value="Unassembled WGS sequence"/>
</dbReference>